<dbReference type="PATRIC" id="fig|1317118.6.peg.996"/>
<evidence type="ECO:0000256" key="2">
    <source>
        <dbReference type="PROSITE-ProRule" id="PRU00703"/>
    </source>
</evidence>
<dbReference type="Pfam" id="PF00571">
    <property type="entry name" value="CBS"/>
    <property type="match status" value="2"/>
</dbReference>
<feature type="region of interest" description="Disordered" evidence="3">
    <location>
        <begin position="1"/>
        <end position="21"/>
    </location>
</feature>
<comment type="caution">
    <text evidence="6">The sequence shown here is derived from an EMBL/GenBank/DDBJ whole genome shotgun (WGS) entry which is preliminary data.</text>
</comment>
<keyword evidence="1" id="KW-0677">Repeat</keyword>
<accession>W4HN37</accession>
<dbReference type="AlphaFoldDB" id="W4HN37"/>
<dbReference type="PANTHER" id="PTHR48108:SF26">
    <property type="entry name" value="CBS DOMAIN-CONTAINING PROTEIN DDB_G0289609"/>
    <property type="match status" value="1"/>
</dbReference>
<dbReference type="InterPro" id="IPR051462">
    <property type="entry name" value="CBS_domain-containing"/>
</dbReference>
<protein>
    <recommendedName>
        <fullName evidence="5">CBS domain-containing protein</fullName>
    </recommendedName>
</protein>
<keyword evidence="4" id="KW-0812">Transmembrane</keyword>
<dbReference type="PROSITE" id="PS51371">
    <property type="entry name" value="CBS"/>
    <property type="match status" value="2"/>
</dbReference>
<keyword evidence="4" id="KW-1133">Transmembrane helix</keyword>
<dbReference type="EMBL" id="AQQW01000002">
    <property type="protein sequence ID" value="ETW14187.1"/>
    <property type="molecule type" value="Genomic_DNA"/>
</dbReference>
<dbReference type="SMART" id="SM00116">
    <property type="entry name" value="CBS"/>
    <property type="match status" value="2"/>
</dbReference>
<dbReference type="SUPFAM" id="SSF54631">
    <property type="entry name" value="CBS-domain pair"/>
    <property type="match status" value="1"/>
</dbReference>
<feature type="domain" description="CBS" evidence="5">
    <location>
        <begin position="85"/>
        <end position="146"/>
    </location>
</feature>
<dbReference type="Proteomes" id="UP000019063">
    <property type="component" value="Unassembled WGS sequence"/>
</dbReference>
<evidence type="ECO:0000259" key="5">
    <source>
        <dbReference type="PROSITE" id="PS51371"/>
    </source>
</evidence>
<evidence type="ECO:0000313" key="6">
    <source>
        <dbReference type="EMBL" id="ETW14187.1"/>
    </source>
</evidence>
<evidence type="ECO:0000313" key="7">
    <source>
        <dbReference type="Proteomes" id="UP000019063"/>
    </source>
</evidence>
<evidence type="ECO:0000256" key="3">
    <source>
        <dbReference type="SAM" id="MobiDB-lite"/>
    </source>
</evidence>
<feature type="domain" description="CBS" evidence="5">
    <location>
        <begin position="19"/>
        <end position="79"/>
    </location>
</feature>
<dbReference type="InterPro" id="IPR046342">
    <property type="entry name" value="CBS_dom_sf"/>
</dbReference>
<evidence type="ECO:0000256" key="1">
    <source>
        <dbReference type="ARBA" id="ARBA00022737"/>
    </source>
</evidence>
<keyword evidence="7" id="KW-1185">Reference proteome</keyword>
<dbReference type="InterPro" id="IPR000644">
    <property type="entry name" value="CBS_dom"/>
</dbReference>
<dbReference type="Gene3D" id="3.10.580.10">
    <property type="entry name" value="CBS-domain"/>
    <property type="match status" value="1"/>
</dbReference>
<keyword evidence="2" id="KW-0129">CBS domain</keyword>
<name>W4HN37_9RHOB</name>
<gene>
    <name evidence="6" type="ORF">ATO8_04816</name>
</gene>
<proteinExistence type="predicted"/>
<dbReference type="PANTHER" id="PTHR48108">
    <property type="entry name" value="CBS DOMAIN-CONTAINING PROTEIN CBSX2, CHLOROPLASTIC"/>
    <property type="match status" value="1"/>
</dbReference>
<dbReference type="STRING" id="1379903.ATO8_04816"/>
<dbReference type="RefSeq" id="WP_043842463.1">
    <property type="nucleotide sequence ID" value="NZ_AQQW01000002.1"/>
</dbReference>
<evidence type="ECO:0000256" key="4">
    <source>
        <dbReference type="SAM" id="Phobius"/>
    </source>
</evidence>
<organism evidence="6 7">
    <name type="scientific">Roseivivax marinus</name>
    <dbReference type="NCBI Taxonomy" id="1379903"/>
    <lineage>
        <taxon>Bacteria</taxon>
        <taxon>Pseudomonadati</taxon>
        <taxon>Pseudomonadota</taxon>
        <taxon>Alphaproteobacteria</taxon>
        <taxon>Rhodobacterales</taxon>
        <taxon>Roseobacteraceae</taxon>
        <taxon>Roseivivax</taxon>
    </lineage>
</organism>
<keyword evidence="4" id="KW-0472">Membrane</keyword>
<reference evidence="6 7" key="1">
    <citation type="journal article" date="2014" name="Antonie Van Leeuwenhoek">
        <title>Roseivivax atlanticus sp. nov., isolated from surface seawater of the Atlantic Ocean.</title>
        <authorList>
            <person name="Li G."/>
            <person name="Lai Q."/>
            <person name="Liu X."/>
            <person name="Sun F."/>
            <person name="Shao Z."/>
        </authorList>
    </citation>
    <scope>NUCLEOTIDE SEQUENCE [LARGE SCALE GENOMIC DNA]</scope>
    <source>
        <strain evidence="6 7">22II-s10s</strain>
    </source>
</reference>
<sequence>MTATDRPGMALRDRPEFKSKPKPLTFRETATVLEAVEAMNARNYGSVIVVDDDEKVIGVATERDVMRKIVGERRNAADVTLAEIMTRDPRVARETDDVVDWLRIMSNERFRRLPVVDAENRVKMVFTQGDFVGYTWPDLIYQAGQMARASFGRSYAVWMIGGGIMLYSVIMVIVVASMS</sequence>
<feature type="transmembrane region" description="Helical" evidence="4">
    <location>
        <begin position="155"/>
        <end position="178"/>
    </location>
</feature>
<dbReference type="eggNOG" id="COG0517">
    <property type="taxonomic scope" value="Bacteria"/>
</dbReference>